<dbReference type="OrthoDB" id="310895at2759"/>
<evidence type="ECO:0000256" key="5">
    <source>
        <dbReference type="RuleBase" id="RU003345"/>
    </source>
</evidence>
<keyword evidence="3" id="KW-0520">NAD</keyword>
<dbReference type="GO" id="GO:0016620">
    <property type="term" value="F:oxidoreductase activity, acting on the aldehyde or oxo group of donors, NAD or NADP as acceptor"/>
    <property type="evidence" value="ECO:0007669"/>
    <property type="project" value="InterPro"/>
</dbReference>
<accession>K5WTI6</accession>
<keyword evidence="9" id="KW-1185">Reference proteome</keyword>
<gene>
    <name evidence="8" type="ORF">AGABI1DRAFT_114330</name>
</gene>
<dbReference type="PANTHER" id="PTHR42986:SF1">
    <property type="entry name" value="BENZALDEHYDE DEHYDROGENASE YFMT"/>
    <property type="match status" value="1"/>
</dbReference>
<dbReference type="InterPro" id="IPR016162">
    <property type="entry name" value="Ald_DH_N"/>
</dbReference>
<feature type="region of interest" description="Disordered" evidence="6">
    <location>
        <begin position="1"/>
        <end position="22"/>
    </location>
</feature>
<evidence type="ECO:0000256" key="1">
    <source>
        <dbReference type="ARBA" id="ARBA00009986"/>
    </source>
</evidence>
<protein>
    <recommendedName>
        <fullName evidence="7">Aldehyde dehydrogenase domain-containing protein</fullName>
    </recommendedName>
</protein>
<dbReference type="EMBL" id="JH971391">
    <property type="protein sequence ID" value="EKM78726.1"/>
    <property type="molecule type" value="Genomic_DNA"/>
</dbReference>
<dbReference type="PROSITE" id="PS00687">
    <property type="entry name" value="ALDEHYDE_DEHYDR_GLU"/>
    <property type="match status" value="1"/>
</dbReference>
<dbReference type="InterPro" id="IPR015590">
    <property type="entry name" value="Aldehyde_DH_dom"/>
</dbReference>
<evidence type="ECO:0000313" key="8">
    <source>
        <dbReference type="EMBL" id="EKM78726.1"/>
    </source>
</evidence>
<dbReference type="InParanoid" id="K5WTI6"/>
<dbReference type="Gene3D" id="3.40.309.10">
    <property type="entry name" value="Aldehyde Dehydrogenase, Chain A, domain 2"/>
    <property type="match status" value="1"/>
</dbReference>
<dbReference type="RefSeq" id="XP_007330545.1">
    <property type="nucleotide sequence ID" value="XM_007330483.1"/>
</dbReference>
<reference evidence="9" key="1">
    <citation type="journal article" date="2012" name="Proc. Natl. Acad. Sci. U.S.A.">
        <title>Genome sequence of the button mushroom Agaricus bisporus reveals mechanisms governing adaptation to a humic-rich ecological niche.</title>
        <authorList>
            <person name="Morin E."/>
            <person name="Kohler A."/>
            <person name="Baker A.R."/>
            <person name="Foulongne-Oriol M."/>
            <person name="Lombard V."/>
            <person name="Nagy L.G."/>
            <person name="Ohm R.A."/>
            <person name="Patyshakuliyeva A."/>
            <person name="Brun A."/>
            <person name="Aerts A.L."/>
            <person name="Bailey A.M."/>
            <person name="Billette C."/>
            <person name="Coutinho P.M."/>
            <person name="Deakin G."/>
            <person name="Doddapaneni H."/>
            <person name="Floudas D."/>
            <person name="Grimwood J."/>
            <person name="Hilden K."/>
            <person name="Kuees U."/>
            <person name="LaButti K.M."/>
            <person name="Lapidus A."/>
            <person name="Lindquist E.A."/>
            <person name="Lucas S.M."/>
            <person name="Murat C."/>
            <person name="Riley R.W."/>
            <person name="Salamov A.A."/>
            <person name="Schmutz J."/>
            <person name="Subramanian V."/>
            <person name="Woesten H.A.B."/>
            <person name="Xu J."/>
            <person name="Eastwood D.C."/>
            <person name="Foster G.D."/>
            <person name="Sonnenberg A.S."/>
            <person name="Cullen D."/>
            <person name="de Vries R.P."/>
            <person name="Lundell T."/>
            <person name="Hibbett D.S."/>
            <person name="Henrissat B."/>
            <person name="Burton K.S."/>
            <person name="Kerrigan R.W."/>
            <person name="Challen M.P."/>
            <person name="Grigoriev I.V."/>
            <person name="Martin F."/>
        </authorList>
    </citation>
    <scope>NUCLEOTIDE SEQUENCE [LARGE SCALE GENOMIC DNA]</scope>
    <source>
        <strain evidence="9">JB137-S8 / ATCC MYA-4627 / FGSC 10392</strain>
    </source>
</reference>
<dbReference type="GeneID" id="18824286"/>
<organism evidence="8 9">
    <name type="scientific">Agaricus bisporus var. burnettii (strain JB137-S8 / ATCC MYA-4627 / FGSC 10392)</name>
    <name type="common">White button mushroom</name>
    <dbReference type="NCBI Taxonomy" id="597362"/>
    <lineage>
        <taxon>Eukaryota</taxon>
        <taxon>Fungi</taxon>
        <taxon>Dikarya</taxon>
        <taxon>Basidiomycota</taxon>
        <taxon>Agaricomycotina</taxon>
        <taxon>Agaricomycetes</taxon>
        <taxon>Agaricomycetidae</taxon>
        <taxon>Agaricales</taxon>
        <taxon>Agaricineae</taxon>
        <taxon>Agaricaceae</taxon>
        <taxon>Agaricus</taxon>
    </lineage>
</organism>
<dbReference type="PANTHER" id="PTHR42986">
    <property type="entry name" value="BENZALDEHYDE DEHYDROGENASE YFMT"/>
    <property type="match status" value="1"/>
</dbReference>
<evidence type="ECO:0000256" key="6">
    <source>
        <dbReference type="SAM" id="MobiDB-lite"/>
    </source>
</evidence>
<name>K5WTI6_AGABU</name>
<dbReference type="Pfam" id="PF00171">
    <property type="entry name" value="Aldedh"/>
    <property type="match status" value="1"/>
</dbReference>
<evidence type="ECO:0000259" key="7">
    <source>
        <dbReference type="Pfam" id="PF00171"/>
    </source>
</evidence>
<dbReference type="OMA" id="TARTHYL"/>
<dbReference type="Gene3D" id="3.40.605.10">
    <property type="entry name" value="Aldehyde Dehydrogenase, Chain A, domain 1"/>
    <property type="match status" value="1"/>
</dbReference>
<proteinExistence type="inferred from homology"/>
<dbReference type="KEGG" id="abp:AGABI1DRAFT114330"/>
<dbReference type="InterPro" id="IPR029510">
    <property type="entry name" value="Ald_DH_CS_GLU"/>
</dbReference>
<feature type="domain" description="Aldehyde dehydrogenase" evidence="7">
    <location>
        <begin position="20"/>
        <end position="476"/>
    </location>
</feature>
<evidence type="ECO:0000256" key="3">
    <source>
        <dbReference type="ARBA" id="ARBA00023027"/>
    </source>
</evidence>
<dbReference type="STRING" id="597362.K5WTI6"/>
<evidence type="ECO:0000256" key="2">
    <source>
        <dbReference type="ARBA" id="ARBA00023002"/>
    </source>
</evidence>
<dbReference type="eggNOG" id="KOG2450">
    <property type="taxonomic scope" value="Eukaryota"/>
</dbReference>
<dbReference type="InterPro" id="IPR016161">
    <property type="entry name" value="Ald_DH/histidinol_DH"/>
</dbReference>
<comment type="similarity">
    <text evidence="1 5">Belongs to the aldehyde dehydrogenase family.</text>
</comment>
<dbReference type="AlphaFoldDB" id="K5WTI6"/>
<feature type="active site" evidence="4">
    <location>
        <position position="257"/>
    </location>
</feature>
<sequence>MSQVPFTPLIIDGKERPGSSSESFEICTPHTGTLVGTAASATSQDCRDAIEAAAKAYKTWEKTRIVERRQIYKKAIELFETEHWKNILTQTSREEIAFTKSWSEFDVFLAKGYVQTGIAVEEKLRGEFYPAAHVPGAMVYVQPRAKGVLFAIAPWNAPAALTVRSISIAIFCGNTIVMKGSELTARTHYLVTKLFHEAGLPNGVLNCISTSPEATPTLVKEIIAHPLIRNVNFTGSDRVGKIIAVEAAKHLKPCVFELGGKAPCIVTEDANLKEAARGIVFGGLANSGQVCMSTERVIVHKDIADSLITAIREMASSIKAGGTPGDPNIQIGPLFSEKSAERFINILTEAKAAGAQALLGDLTRDKAVVQPHLFTGVKPGMKLWDEESFGPVILFSTYENIDDAIDLANATTYSLTSSVWSKDVAKARDIAFQLRYGTVNINGLTLHPEPVDELVGLSGSSGYGRFDFHHFTDKRTTIVHPEDRQYVF</sequence>
<evidence type="ECO:0000313" key="9">
    <source>
        <dbReference type="Proteomes" id="UP000008493"/>
    </source>
</evidence>
<dbReference type="SUPFAM" id="SSF53720">
    <property type="entry name" value="ALDH-like"/>
    <property type="match status" value="1"/>
</dbReference>
<dbReference type="HOGENOM" id="CLU_005391_1_0_1"/>
<keyword evidence="2 5" id="KW-0560">Oxidoreductase</keyword>
<dbReference type="InterPro" id="IPR016163">
    <property type="entry name" value="Ald_DH_C"/>
</dbReference>
<dbReference type="Proteomes" id="UP000008493">
    <property type="component" value="Unassembled WGS sequence"/>
</dbReference>
<evidence type="ECO:0000256" key="4">
    <source>
        <dbReference type="PROSITE-ProRule" id="PRU10007"/>
    </source>
</evidence>